<feature type="transmembrane region" description="Helical" evidence="7">
    <location>
        <begin position="145"/>
        <end position="165"/>
    </location>
</feature>
<dbReference type="InterPro" id="IPR000620">
    <property type="entry name" value="EamA_dom"/>
</dbReference>
<keyword evidence="3 7" id="KW-0812">Transmembrane</keyword>
<sequence length="343" mass="35134">MTRRGWILLGAMGVIWGVPYLLIKVAVEDVTPAGVVLARTAIGALLLVPFAWRQGGLRALRGHWPAAVAFALLEIVGPWFLLSNAERTLSSSTTGLLVATVPIIAVVVGRLVDRQHVAAVRWVGLTVGLGGVAVLLGPGAAADDAWAVVQVILAAVGYAVAPIIAERRLGTVPAIPLTTACLAMSALVYLPIVLVTGPHPVPGTPAVLSLVTLGVVCTALAFVLFFGLIGEVGGARATLVAYLNPVVAVSLGAVVLDEPITWGVLAGMALILLGSAAASRRSRPADEPEAELLPRALRGAPAHQPPEAPDGVRPPGPVEADQLPAFPHSGPAGSDVTPRRPPG</sequence>
<evidence type="ECO:0000256" key="2">
    <source>
        <dbReference type="ARBA" id="ARBA00007362"/>
    </source>
</evidence>
<dbReference type="GO" id="GO:0016020">
    <property type="term" value="C:membrane"/>
    <property type="evidence" value="ECO:0007669"/>
    <property type="project" value="UniProtKB-SubCell"/>
</dbReference>
<feature type="domain" description="EamA" evidence="8">
    <location>
        <begin position="6"/>
        <end position="136"/>
    </location>
</feature>
<evidence type="ECO:0000313" key="10">
    <source>
        <dbReference type="Proteomes" id="UP000321720"/>
    </source>
</evidence>
<feature type="region of interest" description="Disordered" evidence="6">
    <location>
        <begin position="282"/>
        <end position="343"/>
    </location>
</feature>
<feature type="transmembrane region" description="Helical" evidence="7">
    <location>
        <begin position="94"/>
        <end position="112"/>
    </location>
</feature>
<feature type="compositionally biased region" description="Pro residues" evidence="6">
    <location>
        <begin position="303"/>
        <end position="317"/>
    </location>
</feature>
<evidence type="ECO:0000256" key="6">
    <source>
        <dbReference type="SAM" id="MobiDB-lite"/>
    </source>
</evidence>
<feature type="transmembrane region" description="Helical" evidence="7">
    <location>
        <begin position="33"/>
        <end position="52"/>
    </location>
</feature>
<keyword evidence="10" id="KW-1185">Reference proteome</keyword>
<feature type="transmembrane region" description="Helical" evidence="7">
    <location>
        <begin position="262"/>
        <end position="279"/>
    </location>
</feature>
<gene>
    <name evidence="9" type="ORF">CCO02nite_09630</name>
</gene>
<reference evidence="9 10" key="1">
    <citation type="submission" date="2019-07" db="EMBL/GenBank/DDBJ databases">
        <title>Whole genome shotgun sequence of Cellulomonas composti NBRC 100758.</title>
        <authorList>
            <person name="Hosoyama A."/>
            <person name="Uohara A."/>
            <person name="Ohji S."/>
            <person name="Ichikawa N."/>
        </authorList>
    </citation>
    <scope>NUCLEOTIDE SEQUENCE [LARGE SCALE GENOMIC DNA]</scope>
    <source>
        <strain evidence="9 10">NBRC 100758</strain>
    </source>
</reference>
<feature type="transmembrane region" description="Helical" evidence="7">
    <location>
        <begin position="64"/>
        <end position="82"/>
    </location>
</feature>
<dbReference type="RefSeq" id="WP_222593136.1">
    <property type="nucleotide sequence ID" value="NZ_BJWG01000003.1"/>
</dbReference>
<comment type="similarity">
    <text evidence="2">Belongs to the EamA transporter family.</text>
</comment>
<feature type="transmembrane region" description="Helical" evidence="7">
    <location>
        <begin position="7"/>
        <end position="27"/>
    </location>
</feature>
<organism evidence="9 10">
    <name type="scientific">Cellulomonas composti</name>
    <dbReference type="NCBI Taxonomy" id="266130"/>
    <lineage>
        <taxon>Bacteria</taxon>
        <taxon>Bacillati</taxon>
        <taxon>Actinomycetota</taxon>
        <taxon>Actinomycetes</taxon>
        <taxon>Micrococcales</taxon>
        <taxon>Cellulomonadaceae</taxon>
        <taxon>Cellulomonas</taxon>
    </lineage>
</organism>
<evidence type="ECO:0000259" key="8">
    <source>
        <dbReference type="Pfam" id="PF00892"/>
    </source>
</evidence>
<comment type="subcellular location">
    <subcellularLocation>
        <location evidence="1">Membrane</location>
        <topology evidence="1">Multi-pass membrane protein</topology>
    </subcellularLocation>
</comment>
<dbReference type="EMBL" id="BJWG01000003">
    <property type="protein sequence ID" value="GEL94305.1"/>
    <property type="molecule type" value="Genomic_DNA"/>
</dbReference>
<feature type="domain" description="EamA" evidence="8">
    <location>
        <begin position="146"/>
        <end position="277"/>
    </location>
</feature>
<keyword evidence="5 7" id="KW-0472">Membrane</keyword>
<keyword evidence="4 7" id="KW-1133">Transmembrane helix</keyword>
<dbReference type="PANTHER" id="PTHR32322:SF9">
    <property type="entry name" value="AMINO-ACID METABOLITE EFFLUX PUMP-RELATED"/>
    <property type="match status" value="1"/>
</dbReference>
<dbReference type="Pfam" id="PF00892">
    <property type="entry name" value="EamA"/>
    <property type="match status" value="2"/>
</dbReference>
<protein>
    <submittedName>
        <fullName evidence="9">Membrane protein</fullName>
    </submittedName>
</protein>
<feature type="transmembrane region" description="Helical" evidence="7">
    <location>
        <begin position="206"/>
        <end position="227"/>
    </location>
</feature>
<dbReference type="AlphaFoldDB" id="A0A511J8I1"/>
<evidence type="ECO:0000256" key="4">
    <source>
        <dbReference type="ARBA" id="ARBA00022989"/>
    </source>
</evidence>
<evidence type="ECO:0000256" key="3">
    <source>
        <dbReference type="ARBA" id="ARBA00022692"/>
    </source>
</evidence>
<dbReference type="InterPro" id="IPR050638">
    <property type="entry name" value="AA-Vitamin_Transporters"/>
</dbReference>
<feature type="transmembrane region" description="Helical" evidence="7">
    <location>
        <begin position="119"/>
        <end position="139"/>
    </location>
</feature>
<dbReference type="PANTHER" id="PTHR32322">
    <property type="entry name" value="INNER MEMBRANE TRANSPORTER"/>
    <property type="match status" value="1"/>
</dbReference>
<accession>A0A511J8I1</accession>
<feature type="transmembrane region" description="Helical" evidence="7">
    <location>
        <begin position="172"/>
        <end position="194"/>
    </location>
</feature>
<evidence type="ECO:0000313" key="9">
    <source>
        <dbReference type="EMBL" id="GEL94305.1"/>
    </source>
</evidence>
<dbReference type="InterPro" id="IPR037185">
    <property type="entry name" value="EmrE-like"/>
</dbReference>
<evidence type="ECO:0000256" key="5">
    <source>
        <dbReference type="ARBA" id="ARBA00023136"/>
    </source>
</evidence>
<evidence type="ECO:0000256" key="1">
    <source>
        <dbReference type="ARBA" id="ARBA00004141"/>
    </source>
</evidence>
<comment type="caution">
    <text evidence="9">The sequence shown here is derived from an EMBL/GenBank/DDBJ whole genome shotgun (WGS) entry which is preliminary data.</text>
</comment>
<feature type="transmembrane region" description="Helical" evidence="7">
    <location>
        <begin position="239"/>
        <end position="256"/>
    </location>
</feature>
<name>A0A511J8I1_9CELL</name>
<dbReference type="Proteomes" id="UP000321720">
    <property type="component" value="Unassembled WGS sequence"/>
</dbReference>
<evidence type="ECO:0000256" key="7">
    <source>
        <dbReference type="SAM" id="Phobius"/>
    </source>
</evidence>
<proteinExistence type="inferred from homology"/>
<dbReference type="SUPFAM" id="SSF103481">
    <property type="entry name" value="Multidrug resistance efflux transporter EmrE"/>
    <property type="match status" value="2"/>
</dbReference>